<dbReference type="CDD" id="cd00198">
    <property type="entry name" value="vWFA"/>
    <property type="match status" value="1"/>
</dbReference>
<dbReference type="InterPro" id="IPR004166">
    <property type="entry name" value="a-kinase_dom"/>
</dbReference>
<evidence type="ECO:0000256" key="6">
    <source>
        <dbReference type="SAM" id="Coils"/>
    </source>
</evidence>
<dbReference type="SUPFAM" id="SSF53300">
    <property type="entry name" value="vWA-like"/>
    <property type="match status" value="1"/>
</dbReference>
<name>A0A813U2T7_9BILA</name>
<dbReference type="InterPro" id="IPR036465">
    <property type="entry name" value="vWFA_dom_sf"/>
</dbReference>
<dbReference type="Gene3D" id="3.20.200.10">
    <property type="entry name" value="MHCK/EF2 kinase"/>
    <property type="match status" value="2"/>
</dbReference>
<evidence type="ECO:0000259" key="8">
    <source>
        <dbReference type="PROSITE" id="PS51158"/>
    </source>
</evidence>
<dbReference type="GO" id="GO:0006915">
    <property type="term" value="P:apoptotic process"/>
    <property type="evidence" value="ECO:0007669"/>
    <property type="project" value="UniProtKB-UniRule"/>
</dbReference>
<evidence type="ECO:0000256" key="5">
    <source>
        <dbReference type="PROSITE-ProRule" id="PRU00447"/>
    </source>
</evidence>
<dbReference type="Pfam" id="PF02017">
    <property type="entry name" value="CIDE-N"/>
    <property type="match status" value="1"/>
</dbReference>
<dbReference type="SUPFAM" id="SSF56112">
    <property type="entry name" value="Protein kinase-like (PK-like)"/>
    <property type="match status" value="2"/>
</dbReference>
<keyword evidence="6" id="KW-0175">Coiled coil</keyword>
<keyword evidence="4" id="KW-0418">Kinase</keyword>
<organism evidence="9 10">
    <name type="scientific">Brachionus calyciflorus</name>
    <dbReference type="NCBI Taxonomy" id="104777"/>
    <lineage>
        <taxon>Eukaryota</taxon>
        <taxon>Metazoa</taxon>
        <taxon>Spiralia</taxon>
        <taxon>Gnathifera</taxon>
        <taxon>Rotifera</taxon>
        <taxon>Eurotatoria</taxon>
        <taxon>Monogononta</taxon>
        <taxon>Pseudotrocha</taxon>
        <taxon>Ploima</taxon>
        <taxon>Brachionidae</taxon>
        <taxon>Brachionus</taxon>
    </lineage>
</organism>
<dbReference type="InterPro" id="IPR011009">
    <property type="entry name" value="Kinase-like_dom_sf"/>
</dbReference>
<evidence type="ECO:0000256" key="4">
    <source>
        <dbReference type="ARBA" id="ARBA00022777"/>
    </source>
</evidence>
<feature type="coiled-coil region" evidence="6">
    <location>
        <begin position="326"/>
        <end position="353"/>
    </location>
</feature>
<dbReference type="Pfam" id="PF02816">
    <property type="entry name" value="Alpha_kinase"/>
    <property type="match status" value="2"/>
</dbReference>
<feature type="domain" description="CIDE-N" evidence="7">
    <location>
        <begin position="1"/>
        <end position="74"/>
    </location>
</feature>
<feature type="domain" description="Alpha-type protein kinase" evidence="8">
    <location>
        <begin position="922"/>
        <end position="1205"/>
    </location>
</feature>
<dbReference type="EMBL" id="CAJNOC010000945">
    <property type="protein sequence ID" value="CAF0819965.1"/>
    <property type="molecule type" value="Genomic_DNA"/>
</dbReference>
<feature type="coiled-coil region" evidence="6">
    <location>
        <begin position="710"/>
        <end position="782"/>
    </location>
</feature>
<dbReference type="OrthoDB" id="44277at2759"/>
<evidence type="ECO:0000313" key="9">
    <source>
        <dbReference type="EMBL" id="CAF0819965.1"/>
    </source>
</evidence>
<dbReference type="Gene3D" id="3.40.50.410">
    <property type="entry name" value="von Willebrand factor, type A domain"/>
    <property type="match status" value="1"/>
</dbReference>
<proteinExistence type="predicted"/>
<feature type="coiled-coil region" evidence="6">
    <location>
        <begin position="103"/>
        <end position="146"/>
    </location>
</feature>
<dbReference type="InterPro" id="IPR003508">
    <property type="entry name" value="CIDE-N_dom"/>
</dbReference>
<dbReference type="SMART" id="SM00811">
    <property type="entry name" value="Alpha_kinase"/>
    <property type="match status" value="1"/>
</dbReference>
<dbReference type="Gene3D" id="3.10.20.10">
    <property type="match status" value="1"/>
</dbReference>
<sequence length="1205" mass="142382">MIVKVYSNVSRDCKNISADSLETLTEKSEEKFGFEISKFLLKDDHSEIDDEDIFQEMAKHCNPFQLIAIKKGTEFEDSQDLDLLETQERLEKLLLNTGSSTLLSKQKERNSLLEKQIKNLEDDGTLENERTRERQLLDRLKSLTQKTVTTEEARKSKLRTLEDRVAKAEAYRYKISNLFFELKQAEKVDICFLVDCTGSMSPYIQNVKDIINKMVQKLTEKFKHFQIRFSFVGYRDFYNGPDRITVFPFSENEPSFRIFVNSVQAIANCDTCEDVFGGLEEVTKLERFHNSCHDEYPHGDPRGLDITCLLKKIVDLNLNYYFAEINSSTIKMIDEFNKELQKLEGNLIKITKLNSIGDLTQTIIKSVESTIMMSKSLSMSHSKGKSIKPVKILELNWSDLEEEKVEFFNVIQIDTCFKNLKKFSIDFERNKMSIFMASNPFAKGSLRFAYAGKIKNYFSESKKVLKESIFSDDKYNSYEYMKESIENQLVARYLAKEFDKVNPSKKKIRFLDICFVKRLRDGKYFSCEEYTESEFIKFQNNAGYINTDDYSATLHAFIHWTYFFTNGYLIVTDLQGTKNGSEYILTDPAITCPEDFDKFSSTNLGIKGMNYFFKTHECNHICEALKLEKHPKQPLVIQSKNGSLKSILKIKSHNDETDNEKRVSFVDEKLSKNLHEVKPPTIIRDDEIYELDSLERDEISIRECKTIQDIQIVQAQLMEEYTQIQDLKKNKIDVTQKYKNFNLKLDLIEQVKFEIEQKQILNEKIEKEKQNKINLINNKNTKKSNAKKVEFEHKEKETKSTLKNSEILFSQENLFDEIIHKPIDLLILIEFDFRMKKVIDTVKSFLDKKRANNFRVALSWQSSSQIKITNFIDFKNQNLNIDNLDDNSYDNIDQLDWNKLSTRIFYRLYIWEKNSNLFSSKFYEMNKKNFYMVKFDFSNFKFEQNVLNALNEESLHNIFDFIKLKQLFNELFVLKRNQDFDSVHLPSGKIRLNEIKDLNNFKVLSNTINFKINENYLTLNGQKIFNGERASYIDNFTLFFTKPKSEYWFEYFPQKKTIKQFFKIYNTSRYFIEEFNKFFNKKLIVLSEIKFFFDDSHYQSKIWYSNHVDLDTESFKELNFFRVMDSVCQAFMHYTYVKSKQKFIIFDLRPVYSNEKECLIFTEPVIQSMDATGNFSKADLGLNGIEYFFLKRHCCNNLCNKFLQN</sequence>
<keyword evidence="10" id="KW-1185">Reference proteome</keyword>
<evidence type="ECO:0000313" key="10">
    <source>
        <dbReference type="Proteomes" id="UP000663879"/>
    </source>
</evidence>
<reference evidence="9" key="1">
    <citation type="submission" date="2021-02" db="EMBL/GenBank/DDBJ databases">
        <authorList>
            <person name="Nowell W R."/>
        </authorList>
    </citation>
    <scope>NUCLEOTIDE SEQUENCE</scope>
    <source>
        <strain evidence="9">Ploen Becks lab</strain>
    </source>
</reference>
<evidence type="ECO:0000256" key="2">
    <source>
        <dbReference type="ARBA" id="ARBA00022679"/>
    </source>
</evidence>
<gene>
    <name evidence="9" type="ORF">OXX778_LOCUS7413</name>
</gene>
<dbReference type="PANTHER" id="PTHR47763:SF4">
    <property type="entry name" value="ALPHA-PROTEIN KINASE VWKA"/>
    <property type="match status" value="1"/>
</dbReference>
<dbReference type="PANTHER" id="PTHR47763">
    <property type="entry name" value="ALPHA-PROTEIN KINASE VWKA"/>
    <property type="match status" value="1"/>
</dbReference>
<accession>A0A813U2T7</accession>
<comment type="caution">
    <text evidence="9">The sequence shown here is derived from an EMBL/GenBank/DDBJ whole genome shotgun (WGS) entry which is preliminary data.</text>
</comment>
<dbReference type="AlphaFoldDB" id="A0A813U2T7"/>
<keyword evidence="1" id="KW-0723">Serine/threonine-protein kinase</keyword>
<evidence type="ECO:0000259" key="7">
    <source>
        <dbReference type="PROSITE" id="PS51135"/>
    </source>
</evidence>
<keyword evidence="3 5" id="KW-0053">Apoptosis</keyword>
<dbReference type="GO" id="GO:0005524">
    <property type="term" value="F:ATP binding"/>
    <property type="evidence" value="ECO:0007669"/>
    <property type="project" value="InterPro"/>
</dbReference>
<keyword evidence="2" id="KW-0808">Transferase</keyword>
<evidence type="ECO:0000256" key="3">
    <source>
        <dbReference type="ARBA" id="ARBA00022703"/>
    </source>
</evidence>
<dbReference type="PROSITE" id="PS51135">
    <property type="entry name" value="CIDE_N"/>
    <property type="match status" value="1"/>
</dbReference>
<dbReference type="GO" id="GO:0004674">
    <property type="term" value="F:protein serine/threonine kinase activity"/>
    <property type="evidence" value="ECO:0007669"/>
    <property type="project" value="UniProtKB-KW"/>
</dbReference>
<dbReference type="InterPro" id="IPR052969">
    <property type="entry name" value="Thr-specific_kinase-like"/>
</dbReference>
<evidence type="ECO:0000256" key="1">
    <source>
        <dbReference type="ARBA" id="ARBA00022527"/>
    </source>
</evidence>
<protein>
    <submittedName>
        <fullName evidence="9">Uncharacterized protein</fullName>
    </submittedName>
</protein>
<dbReference type="PROSITE" id="PS51158">
    <property type="entry name" value="ALPHA_KINASE"/>
    <property type="match status" value="2"/>
</dbReference>
<feature type="domain" description="Alpha-type protein kinase" evidence="8">
    <location>
        <begin position="417"/>
        <end position="630"/>
    </location>
</feature>
<dbReference type="Proteomes" id="UP000663879">
    <property type="component" value="Unassembled WGS sequence"/>
</dbReference>